<dbReference type="Gene3D" id="3.40.50.300">
    <property type="entry name" value="P-loop containing nucleotide triphosphate hydrolases"/>
    <property type="match status" value="1"/>
</dbReference>
<organism evidence="5 6">
    <name type="scientific">Rehmannia glutinosa</name>
    <name type="common">Chinese foxglove</name>
    <dbReference type="NCBI Taxonomy" id="99300"/>
    <lineage>
        <taxon>Eukaryota</taxon>
        <taxon>Viridiplantae</taxon>
        <taxon>Streptophyta</taxon>
        <taxon>Embryophyta</taxon>
        <taxon>Tracheophyta</taxon>
        <taxon>Spermatophyta</taxon>
        <taxon>Magnoliopsida</taxon>
        <taxon>eudicotyledons</taxon>
        <taxon>Gunneridae</taxon>
        <taxon>Pentapetalae</taxon>
        <taxon>asterids</taxon>
        <taxon>lamiids</taxon>
        <taxon>Lamiales</taxon>
        <taxon>Orobanchaceae</taxon>
        <taxon>Rehmannieae</taxon>
        <taxon>Rehmannia</taxon>
    </lineage>
</organism>
<keyword evidence="6" id="KW-1185">Reference proteome</keyword>
<proteinExistence type="inferred from homology"/>
<dbReference type="InterPro" id="IPR000863">
    <property type="entry name" value="Sulfotransferase_dom"/>
</dbReference>
<dbReference type="PANTHER" id="PTHR11783">
    <property type="entry name" value="SULFOTRANSFERASE SULT"/>
    <property type="match status" value="1"/>
</dbReference>
<evidence type="ECO:0000256" key="3">
    <source>
        <dbReference type="RuleBase" id="RU361155"/>
    </source>
</evidence>
<dbReference type="EC" id="2.8.2.-" evidence="3"/>
<reference evidence="5 6" key="1">
    <citation type="journal article" date="2021" name="Comput. Struct. Biotechnol. J.">
        <title>De novo genome assembly of the potent medicinal plant Rehmannia glutinosa using nanopore technology.</title>
        <authorList>
            <person name="Ma L."/>
            <person name="Dong C."/>
            <person name="Song C."/>
            <person name="Wang X."/>
            <person name="Zheng X."/>
            <person name="Niu Y."/>
            <person name="Chen S."/>
            <person name="Feng W."/>
        </authorList>
    </citation>
    <scope>NUCLEOTIDE SEQUENCE [LARGE SCALE GENOMIC DNA]</scope>
    <source>
        <strain evidence="5">DH-2019</strain>
    </source>
</reference>
<name>A0ABR0WFH1_REHGL</name>
<evidence type="ECO:0000313" key="5">
    <source>
        <dbReference type="EMBL" id="KAK6146346.1"/>
    </source>
</evidence>
<protein>
    <recommendedName>
        <fullName evidence="3">Sulfotransferase</fullName>
        <ecNumber evidence="3">2.8.2.-</ecNumber>
    </recommendedName>
</protein>
<sequence>MEAKPREQNEETQKLLQELHQKRNWDGREMCLYKGFWCPVNALHAVLSSQKNFKALDTDIILATMPKAGTVWLKALTFTIANRRRFSTQTTPLLTTSPHALVPFLEFKIFMENENPDLGNANNILRPRIFSTHMPCQVLPNSIFEEKGCKIIYICRNPLDQFISYRHFLLTNKVDPGYDPLPIDEALEMFCEGINLFGPFWDHVLGYWNMSPEKVLFLKYEDLKEDTSSNIKKIAEFIGFPFSKDEEKQGVIEDVEKLCSFSNLKSLEKAFLEKNPDQPGLRKGVYRKGEVGDWVNHMSSAMAERVQKLMEEKLRGSGLTFKS</sequence>
<accession>A0ABR0WFH1</accession>
<gene>
    <name evidence="5" type="ORF">DH2020_020215</name>
</gene>
<comment type="caution">
    <text evidence="5">The sequence shown here is derived from an EMBL/GenBank/DDBJ whole genome shotgun (WGS) entry which is preliminary data.</text>
</comment>
<keyword evidence="2 3" id="KW-0808">Transferase</keyword>
<evidence type="ECO:0000256" key="2">
    <source>
        <dbReference type="ARBA" id="ARBA00022679"/>
    </source>
</evidence>
<dbReference type="InterPro" id="IPR027417">
    <property type="entry name" value="P-loop_NTPase"/>
</dbReference>
<dbReference type="Proteomes" id="UP001318860">
    <property type="component" value="Unassembled WGS sequence"/>
</dbReference>
<evidence type="ECO:0000256" key="1">
    <source>
        <dbReference type="ARBA" id="ARBA00005771"/>
    </source>
</evidence>
<dbReference type="Pfam" id="PF00685">
    <property type="entry name" value="Sulfotransfer_1"/>
    <property type="match status" value="1"/>
</dbReference>
<comment type="similarity">
    <text evidence="1 3">Belongs to the sulfotransferase 1 family.</text>
</comment>
<feature type="domain" description="Sulfotransferase" evidence="4">
    <location>
        <begin position="57"/>
        <end position="318"/>
    </location>
</feature>
<dbReference type="EMBL" id="JABTTQ020000011">
    <property type="protein sequence ID" value="KAK6146346.1"/>
    <property type="molecule type" value="Genomic_DNA"/>
</dbReference>
<evidence type="ECO:0000259" key="4">
    <source>
        <dbReference type="Pfam" id="PF00685"/>
    </source>
</evidence>
<dbReference type="SUPFAM" id="SSF52540">
    <property type="entry name" value="P-loop containing nucleoside triphosphate hydrolases"/>
    <property type="match status" value="1"/>
</dbReference>
<evidence type="ECO:0000313" key="6">
    <source>
        <dbReference type="Proteomes" id="UP001318860"/>
    </source>
</evidence>